<dbReference type="AlphaFoldDB" id="A0A0W8FER1"/>
<proteinExistence type="predicted"/>
<accession>A0A0W8FER1</accession>
<dbReference type="NCBIfam" id="TIGR02243">
    <property type="entry name" value="putative baseplate assembly protein"/>
    <property type="match status" value="1"/>
</dbReference>
<gene>
    <name evidence="1" type="ORF">ASZ90_011088</name>
</gene>
<sequence length="875" mass="94362">MMSARSDLCGCCEGMRRATPVRIYNRPGLRMISYRTGDHARFRASMMAALSGTERRPALAGLRTRESGDFSIALLDAWAVIGDVLTFYQERIANECYLRTATERLSLSHIAALTGYRLRPGAAAATYLAFTVESDLAAVPVGRGTRVQSIPLDGRPPLTFETVEEIAARTEWNAISPRLYLPQEISLDAEAFTIRGNAATVKPGDRILLAKSAEEKRVRTVTEVFPDTARGTVRVHLASAPPPGPVTAQIAAAPAAFISKAMAMTDAHVKSAVLDKRWQAADLIAFAAHQGWPLKRLKENMQMQRAGRVLAQTVRVSVFRCHTAPFGHNAPRYDMLPDDRRGGHRNWDDATLADDANLFGVHDCIHLDASYPGILPGSRILLKNTRTGEEVLGTVVQNEEVARSDYLISARVSRLRLDRAVPSFKIRETAISAQSEELEIAEVADTTPVEGDSVVLEGAYPELQKGQVVVLSGAPIDLRMSAAHEAVTIASVEIAEGLTLLSFSTALSHRYRRESVTINANVAAATHGETREEVLGSGDGRLSYQQFSLKAAPLTCVTSGETGSLESSLEIRVNDLLWREAESLIDAGPGDRCYTVRTEEDGTTTVTFGDGERGARLPSGRENVTATYRSGSGRAGNLEAERLTLLTRRPPGVRSVTNPLPASGGADAETLGEIRQNSPLAVLTLDRIVSIRDFASYARAFPGIAKAMAVDGWMGQSRAVLLTVAGPGGESVPPGGPTCEGLKAALCTRGDPRLPVRVLSFRPVFFQIRANVKTDPAYVRSKVLADAERAVREAFSFEAREFGQPVTISEVTGVIQSVPGVSAVEIGLLFRSDGQRGRNAVIVARQPSSGEDIAAASPAELLQIDQRPIEWGELA</sequence>
<dbReference type="InterPro" id="IPR011749">
    <property type="entry name" value="CHP02243"/>
</dbReference>
<protein>
    <submittedName>
        <fullName evidence="1">Uncharacterized protein</fullName>
    </submittedName>
</protein>
<reference evidence="1" key="1">
    <citation type="journal article" date="2015" name="Proc. Natl. Acad. Sci. U.S.A.">
        <title>Networks of energetic and metabolic interactions define dynamics in microbial communities.</title>
        <authorList>
            <person name="Embree M."/>
            <person name="Liu J.K."/>
            <person name="Al-Bassam M.M."/>
            <person name="Zengler K."/>
        </authorList>
    </citation>
    <scope>NUCLEOTIDE SEQUENCE</scope>
</reference>
<evidence type="ECO:0000313" key="1">
    <source>
        <dbReference type="EMBL" id="KUG19198.1"/>
    </source>
</evidence>
<name>A0A0W8FER1_9ZZZZ</name>
<comment type="caution">
    <text evidence="1">The sequence shown here is derived from an EMBL/GenBank/DDBJ whole genome shotgun (WGS) entry which is preliminary data.</text>
</comment>
<organism evidence="1">
    <name type="scientific">hydrocarbon metagenome</name>
    <dbReference type="NCBI Taxonomy" id="938273"/>
    <lineage>
        <taxon>unclassified sequences</taxon>
        <taxon>metagenomes</taxon>
        <taxon>ecological metagenomes</taxon>
    </lineage>
</organism>
<dbReference type="EMBL" id="LNQE01001316">
    <property type="protein sequence ID" value="KUG19198.1"/>
    <property type="molecule type" value="Genomic_DNA"/>
</dbReference>